<evidence type="ECO:0000313" key="4">
    <source>
        <dbReference type="Proteomes" id="UP000469949"/>
    </source>
</evidence>
<reference evidence="3 4" key="1">
    <citation type="submission" date="2019-10" db="EMBL/GenBank/DDBJ databases">
        <title>Draft Genome Sequence of the Caffeine Degrading Methylotroph Methylorubrum populi PINKEL.</title>
        <authorList>
            <person name="Dawson S.C."/>
            <person name="Zhang X."/>
            <person name="Wright M.E."/>
            <person name="Sharma G."/>
            <person name="Langner J.T."/>
            <person name="Ditty J.L."/>
            <person name="Subuyuj G.A."/>
        </authorList>
    </citation>
    <scope>NUCLEOTIDE SEQUENCE [LARGE SCALE GENOMIC DNA]</scope>
    <source>
        <strain evidence="3 4">Pinkel</strain>
    </source>
</reference>
<keyword evidence="2" id="KW-0732">Signal</keyword>
<gene>
    <name evidence="3" type="ORF">F8B43_4305</name>
</gene>
<dbReference type="OMA" id="YREQRFQ"/>
<feature type="signal peptide" evidence="2">
    <location>
        <begin position="1"/>
        <end position="26"/>
    </location>
</feature>
<dbReference type="EMBL" id="WEKV01000018">
    <property type="protein sequence ID" value="KAB7783011.1"/>
    <property type="molecule type" value="Genomic_DNA"/>
</dbReference>
<dbReference type="Proteomes" id="UP000469949">
    <property type="component" value="Unassembled WGS sequence"/>
</dbReference>
<proteinExistence type="predicted"/>
<feature type="compositionally biased region" description="Basic and acidic residues" evidence="1">
    <location>
        <begin position="40"/>
        <end position="86"/>
    </location>
</feature>
<protein>
    <submittedName>
        <fullName evidence="3">Uncharacterized protein</fullName>
    </submittedName>
</protein>
<evidence type="ECO:0000256" key="1">
    <source>
        <dbReference type="SAM" id="MobiDB-lite"/>
    </source>
</evidence>
<feature type="chain" id="PRO_5043927039" evidence="2">
    <location>
        <begin position="27"/>
        <end position="86"/>
    </location>
</feature>
<comment type="caution">
    <text evidence="3">The sequence shown here is derived from an EMBL/GenBank/DDBJ whole genome shotgun (WGS) entry which is preliminary data.</text>
</comment>
<dbReference type="RefSeq" id="WP_012456129.1">
    <property type="nucleotide sequence ID" value="NZ_CP039546.1"/>
</dbReference>
<evidence type="ECO:0000313" key="3">
    <source>
        <dbReference type="EMBL" id="KAB7783011.1"/>
    </source>
</evidence>
<name>A0A514KSJ3_9HYPH</name>
<sequence length="86" mass="10034">MTKTMTALLAGTVVAASITVAAPASAQSITIGPNGPGIDLRSRGQRERDYDREMRRRDRDDYYREQRFRERDRDDRRGYGRRSYDY</sequence>
<dbReference type="AlphaFoldDB" id="A0A514KSJ3"/>
<feature type="region of interest" description="Disordered" evidence="1">
    <location>
        <begin position="27"/>
        <end position="86"/>
    </location>
</feature>
<accession>A0A514KSJ3</accession>
<evidence type="ECO:0000256" key="2">
    <source>
        <dbReference type="SAM" id="SignalP"/>
    </source>
</evidence>
<organism evidence="3 4">
    <name type="scientific">Methylorubrum populi</name>
    <dbReference type="NCBI Taxonomy" id="223967"/>
    <lineage>
        <taxon>Bacteria</taxon>
        <taxon>Pseudomonadati</taxon>
        <taxon>Pseudomonadota</taxon>
        <taxon>Alphaproteobacteria</taxon>
        <taxon>Hyphomicrobiales</taxon>
        <taxon>Methylobacteriaceae</taxon>
        <taxon>Methylorubrum</taxon>
    </lineage>
</organism>